<dbReference type="HOGENOM" id="CLU_000445_14_2_9"/>
<dbReference type="PANTHER" id="PTHR37299:SF1">
    <property type="entry name" value="STAGE 0 SPORULATION PROTEIN A HOMOLOG"/>
    <property type="match status" value="1"/>
</dbReference>
<evidence type="ECO:0000259" key="2">
    <source>
        <dbReference type="PROSITE" id="PS50110"/>
    </source>
</evidence>
<keyword evidence="3" id="KW-0238">DNA-binding</keyword>
<dbReference type="InterPro" id="IPR011006">
    <property type="entry name" value="CheY-like_superfamily"/>
</dbReference>
<gene>
    <name evidence="3" type="ORF">HMPREF0367_00366</name>
</gene>
<protein>
    <submittedName>
        <fullName evidence="3">LytTr DNA-binding domain protein</fullName>
    </submittedName>
</protein>
<dbReference type="PROSITE" id="PS50110">
    <property type="entry name" value="RESPONSE_REGULATORY"/>
    <property type="match status" value="1"/>
</dbReference>
<dbReference type="SMART" id="SM00448">
    <property type="entry name" value="REC"/>
    <property type="match status" value="1"/>
</dbReference>
<dbReference type="AlphaFoldDB" id="U2R7Y7"/>
<proteinExistence type="predicted"/>
<dbReference type="Proteomes" id="UP000016658">
    <property type="component" value="Unassembled WGS sequence"/>
</dbReference>
<dbReference type="Gene3D" id="3.40.50.2300">
    <property type="match status" value="1"/>
</dbReference>
<dbReference type="SMART" id="SM00850">
    <property type="entry name" value="LytTR"/>
    <property type="match status" value="1"/>
</dbReference>
<evidence type="ECO:0000313" key="3">
    <source>
        <dbReference type="EMBL" id="ERK46817.1"/>
    </source>
</evidence>
<accession>U2R7Y7</accession>
<dbReference type="EMBL" id="AWVI01000018">
    <property type="protein sequence ID" value="ERK46817.1"/>
    <property type="molecule type" value="Genomic_DNA"/>
</dbReference>
<dbReference type="SUPFAM" id="SSF52172">
    <property type="entry name" value="CheY-like"/>
    <property type="match status" value="1"/>
</dbReference>
<evidence type="ECO:0000256" key="1">
    <source>
        <dbReference type="PROSITE-ProRule" id="PRU00169"/>
    </source>
</evidence>
<dbReference type="GO" id="GO:0000156">
    <property type="term" value="F:phosphorelay response regulator activity"/>
    <property type="evidence" value="ECO:0007669"/>
    <property type="project" value="InterPro"/>
</dbReference>
<name>U2R7Y7_9FIRM</name>
<dbReference type="RefSeq" id="WP_035400718.1">
    <property type="nucleotide sequence ID" value="NZ_KI270975.1"/>
</dbReference>
<dbReference type="Pfam" id="PF00072">
    <property type="entry name" value="Response_reg"/>
    <property type="match status" value="1"/>
</dbReference>
<dbReference type="Pfam" id="PF04397">
    <property type="entry name" value="LytTR"/>
    <property type="match status" value="1"/>
</dbReference>
<dbReference type="InterPro" id="IPR007492">
    <property type="entry name" value="LytTR_DNA-bd_dom"/>
</dbReference>
<feature type="domain" description="Response regulatory" evidence="2">
    <location>
        <begin position="2"/>
        <end position="118"/>
    </location>
</feature>
<sequence length="233" mass="28021">MNIFVLEDNKCDQQILIKNLNNCLGLLNIEYYIHSYMDERTVIKDLEKCDLLFLDIELNSFNGIDFGKKIKKEYPECRIIIVSSYQKYLVDGYKIHADRYFLKPLLESEFQIEISNLIEEYYSHLKFIKDDKLKPNKLFVKDILYVEAMDKHTLLHMRNDKIITTPYSLKEWISRLKNCNFEQSHKAYFINLKYVSNISKRDVILFTEELVPLSRGYKKMFEERYISNLYKTI</sequence>
<dbReference type="PANTHER" id="PTHR37299">
    <property type="entry name" value="TRANSCRIPTIONAL REGULATOR-RELATED"/>
    <property type="match status" value="1"/>
</dbReference>
<evidence type="ECO:0000313" key="4">
    <source>
        <dbReference type="Proteomes" id="UP000016658"/>
    </source>
</evidence>
<feature type="modified residue" description="4-aspartylphosphate" evidence="1">
    <location>
        <position position="55"/>
    </location>
</feature>
<dbReference type="InterPro" id="IPR046947">
    <property type="entry name" value="LytR-like"/>
</dbReference>
<reference evidence="3 4" key="1">
    <citation type="submission" date="2013-06" db="EMBL/GenBank/DDBJ databases">
        <authorList>
            <person name="Weinstock G."/>
            <person name="Sodergren E."/>
            <person name="Lobos E.A."/>
            <person name="Fulton L."/>
            <person name="Fulton R."/>
            <person name="Courtney L."/>
            <person name="Fronick C."/>
            <person name="O'Laughlin M."/>
            <person name="Godfrey J."/>
            <person name="Wilson R.M."/>
            <person name="Miner T."/>
            <person name="Farmer C."/>
            <person name="Delehaunty K."/>
            <person name="Cordes M."/>
            <person name="Minx P."/>
            <person name="Tomlinson C."/>
            <person name="Chen J."/>
            <person name="Wollam A."/>
            <person name="Pepin K.H."/>
            <person name="Bhonagiri V."/>
            <person name="Zhang X."/>
            <person name="Warren W."/>
            <person name="Mitreva M."/>
            <person name="Mardis E.R."/>
            <person name="Wilson R.K."/>
        </authorList>
    </citation>
    <scope>NUCLEOTIDE SEQUENCE [LARGE SCALE GENOMIC DNA]</scope>
    <source>
        <strain evidence="3 4">ATCC 27803</strain>
    </source>
</reference>
<dbReference type="InterPro" id="IPR001789">
    <property type="entry name" value="Sig_transdc_resp-reg_receiver"/>
</dbReference>
<dbReference type="GO" id="GO:0003677">
    <property type="term" value="F:DNA binding"/>
    <property type="evidence" value="ECO:0007669"/>
    <property type="project" value="UniProtKB-KW"/>
</dbReference>
<dbReference type="OrthoDB" id="9802383at2"/>
<comment type="caution">
    <text evidence="3">The sequence shown here is derived from an EMBL/GenBank/DDBJ whole genome shotgun (WGS) entry which is preliminary data.</text>
</comment>
<organism evidence="3 4">
    <name type="scientific">Faecalitalea cylindroides ATCC 27803</name>
    <dbReference type="NCBI Taxonomy" id="649755"/>
    <lineage>
        <taxon>Bacteria</taxon>
        <taxon>Bacillati</taxon>
        <taxon>Bacillota</taxon>
        <taxon>Erysipelotrichia</taxon>
        <taxon>Erysipelotrichales</taxon>
        <taxon>Erysipelotrichaceae</taxon>
        <taxon>Faecalitalea</taxon>
    </lineage>
</organism>
<keyword evidence="1" id="KW-0597">Phosphoprotein</keyword>
<dbReference type="Gene3D" id="2.40.50.1020">
    <property type="entry name" value="LytTr DNA-binding domain"/>
    <property type="match status" value="1"/>
</dbReference>